<comment type="caution">
    <text evidence="1">The sequence shown here is derived from an EMBL/GenBank/DDBJ whole genome shotgun (WGS) entry which is preliminary data.</text>
</comment>
<sequence length="110" mass="11693">MMVVVQDDALFILLVNSCSVSPLPVLRHLTAAMDDLNMFGGGPQGVNVHHPYTSLALHVATPVELAVTPLPKCHLLGVVATAAAQQEEHSLCSVNKNINTHAILTTCLDM</sequence>
<protein>
    <submittedName>
        <fullName evidence="1">Uncharacterized protein</fullName>
    </submittedName>
</protein>
<reference evidence="1 2" key="1">
    <citation type="submission" date="2019-05" db="EMBL/GenBank/DDBJ databases">
        <title>Another draft genome of Portunus trituberculatus and its Hox gene families provides insights of decapod evolution.</title>
        <authorList>
            <person name="Jeong J.-H."/>
            <person name="Song I."/>
            <person name="Kim S."/>
            <person name="Choi T."/>
            <person name="Kim D."/>
            <person name="Ryu S."/>
            <person name="Kim W."/>
        </authorList>
    </citation>
    <scope>NUCLEOTIDE SEQUENCE [LARGE SCALE GENOMIC DNA]</scope>
    <source>
        <tissue evidence="1">Muscle</tissue>
    </source>
</reference>
<proteinExistence type="predicted"/>
<dbReference type="EMBL" id="VSRR010000078">
    <property type="protein sequence ID" value="MPC09651.1"/>
    <property type="molecule type" value="Genomic_DNA"/>
</dbReference>
<gene>
    <name evidence="1" type="ORF">E2C01_002267</name>
</gene>
<keyword evidence="2" id="KW-1185">Reference proteome</keyword>
<name>A0A5B7CLI0_PORTR</name>
<accession>A0A5B7CLI0</accession>
<evidence type="ECO:0000313" key="2">
    <source>
        <dbReference type="Proteomes" id="UP000324222"/>
    </source>
</evidence>
<organism evidence="1 2">
    <name type="scientific">Portunus trituberculatus</name>
    <name type="common">Swimming crab</name>
    <name type="synonym">Neptunus trituberculatus</name>
    <dbReference type="NCBI Taxonomy" id="210409"/>
    <lineage>
        <taxon>Eukaryota</taxon>
        <taxon>Metazoa</taxon>
        <taxon>Ecdysozoa</taxon>
        <taxon>Arthropoda</taxon>
        <taxon>Crustacea</taxon>
        <taxon>Multicrustacea</taxon>
        <taxon>Malacostraca</taxon>
        <taxon>Eumalacostraca</taxon>
        <taxon>Eucarida</taxon>
        <taxon>Decapoda</taxon>
        <taxon>Pleocyemata</taxon>
        <taxon>Brachyura</taxon>
        <taxon>Eubrachyura</taxon>
        <taxon>Portunoidea</taxon>
        <taxon>Portunidae</taxon>
        <taxon>Portuninae</taxon>
        <taxon>Portunus</taxon>
    </lineage>
</organism>
<dbReference type="Proteomes" id="UP000324222">
    <property type="component" value="Unassembled WGS sequence"/>
</dbReference>
<dbReference type="AlphaFoldDB" id="A0A5B7CLI0"/>
<evidence type="ECO:0000313" key="1">
    <source>
        <dbReference type="EMBL" id="MPC09651.1"/>
    </source>
</evidence>